<feature type="non-terminal residue" evidence="1">
    <location>
        <position position="1"/>
    </location>
</feature>
<gene>
    <name evidence="1" type="ORF">GIB67_024325</name>
</gene>
<protein>
    <submittedName>
        <fullName evidence="1">Uncharacterized protein</fullName>
    </submittedName>
</protein>
<dbReference type="Proteomes" id="UP000541444">
    <property type="component" value="Unassembled WGS sequence"/>
</dbReference>
<dbReference type="AlphaFoldDB" id="A0A7J7LEZ0"/>
<feature type="non-terminal residue" evidence="1">
    <location>
        <position position="115"/>
    </location>
</feature>
<sequence length="115" mass="12806">NCCCGIVLLLPETLRCYLPETAAAVLFCYCLKRCGVTCLKLLLRYCLLLPETAAAVLTPVCYCLKLLLRSYYQSNEQQLSYCCSLLLLKTFIKGKAILTGFCCFFSCVVSTEPDS</sequence>
<reference evidence="1 2" key="1">
    <citation type="journal article" date="2020" name="IScience">
        <title>Genome Sequencing of the Endangered Kingdonia uniflora (Circaeasteraceae, Ranunculales) Reveals Potential Mechanisms of Evolutionary Specialization.</title>
        <authorList>
            <person name="Sun Y."/>
            <person name="Deng T."/>
            <person name="Zhang A."/>
            <person name="Moore M.J."/>
            <person name="Landis J.B."/>
            <person name="Lin N."/>
            <person name="Zhang H."/>
            <person name="Zhang X."/>
            <person name="Huang J."/>
            <person name="Zhang X."/>
            <person name="Sun H."/>
            <person name="Wang H."/>
        </authorList>
    </citation>
    <scope>NUCLEOTIDE SEQUENCE [LARGE SCALE GENOMIC DNA]</scope>
    <source>
        <strain evidence="1">TB1705</strain>
        <tissue evidence="1">Leaf</tissue>
    </source>
</reference>
<proteinExistence type="predicted"/>
<evidence type="ECO:0000313" key="2">
    <source>
        <dbReference type="Proteomes" id="UP000541444"/>
    </source>
</evidence>
<dbReference type="EMBL" id="JACGCM010002329">
    <property type="protein sequence ID" value="KAF6141241.1"/>
    <property type="molecule type" value="Genomic_DNA"/>
</dbReference>
<name>A0A7J7LEZ0_9MAGN</name>
<accession>A0A7J7LEZ0</accession>
<evidence type="ECO:0000313" key="1">
    <source>
        <dbReference type="EMBL" id="KAF6141241.1"/>
    </source>
</evidence>
<comment type="caution">
    <text evidence="1">The sequence shown here is derived from an EMBL/GenBank/DDBJ whole genome shotgun (WGS) entry which is preliminary data.</text>
</comment>
<organism evidence="1 2">
    <name type="scientific">Kingdonia uniflora</name>
    <dbReference type="NCBI Taxonomy" id="39325"/>
    <lineage>
        <taxon>Eukaryota</taxon>
        <taxon>Viridiplantae</taxon>
        <taxon>Streptophyta</taxon>
        <taxon>Embryophyta</taxon>
        <taxon>Tracheophyta</taxon>
        <taxon>Spermatophyta</taxon>
        <taxon>Magnoliopsida</taxon>
        <taxon>Ranunculales</taxon>
        <taxon>Circaeasteraceae</taxon>
        <taxon>Kingdonia</taxon>
    </lineage>
</organism>
<keyword evidence="2" id="KW-1185">Reference proteome</keyword>